<dbReference type="Proteomes" id="UP000242592">
    <property type="component" value="Unassembled WGS sequence"/>
</dbReference>
<proteinExistence type="predicted"/>
<gene>
    <name evidence="2" type="ORF">SAMN02745199_1007</name>
</gene>
<name>A0A1M5SRM4_9BACT</name>
<keyword evidence="1" id="KW-0812">Transmembrane</keyword>
<dbReference type="RefSeq" id="WP_073072891.1">
    <property type="nucleotide sequence ID" value="NZ_FQXN01000003.1"/>
</dbReference>
<evidence type="ECO:0000313" key="2">
    <source>
        <dbReference type="EMBL" id="SHH40613.1"/>
    </source>
</evidence>
<evidence type="ECO:0000313" key="3">
    <source>
        <dbReference type="Proteomes" id="UP000242592"/>
    </source>
</evidence>
<feature type="transmembrane region" description="Helical" evidence="1">
    <location>
        <begin position="28"/>
        <end position="49"/>
    </location>
</feature>
<feature type="transmembrane region" description="Helical" evidence="1">
    <location>
        <begin position="55"/>
        <end position="76"/>
    </location>
</feature>
<keyword evidence="3" id="KW-1185">Reference proteome</keyword>
<accession>A0A1M5SRM4</accession>
<organism evidence="2 3">
    <name type="scientific">Thermosipho atlanticus DSM 15807</name>
    <dbReference type="NCBI Taxonomy" id="1123380"/>
    <lineage>
        <taxon>Bacteria</taxon>
        <taxon>Thermotogati</taxon>
        <taxon>Thermotogota</taxon>
        <taxon>Thermotogae</taxon>
        <taxon>Thermotogales</taxon>
        <taxon>Fervidobacteriaceae</taxon>
        <taxon>Thermosipho</taxon>
    </lineage>
</organism>
<dbReference type="STRING" id="1123380.SAMN02745199_1007"/>
<evidence type="ECO:0000256" key="1">
    <source>
        <dbReference type="SAM" id="Phobius"/>
    </source>
</evidence>
<dbReference type="EMBL" id="FQXN01000003">
    <property type="protein sequence ID" value="SHH40613.1"/>
    <property type="molecule type" value="Genomic_DNA"/>
</dbReference>
<reference evidence="3" key="1">
    <citation type="submission" date="2016-11" db="EMBL/GenBank/DDBJ databases">
        <authorList>
            <person name="Varghese N."/>
            <person name="Submissions S."/>
        </authorList>
    </citation>
    <scope>NUCLEOTIDE SEQUENCE [LARGE SCALE GENOMIC DNA]</scope>
    <source>
        <strain evidence="3">DSM 15807</strain>
    </source>
</reference>
<keyword evidence="1" id="KW-0472">Membrane</keyword>
<keyword evidence="1" id="KW-1133">Transmembrane helix</keyword>
<sequence>MLAVIGIILSIIISIYMTFKCKNIYEKLIPLLSISTKISLLIMLLSYFYNLPYFFEVGLLYLLLSIGGSFIITSFVSRSDFQ</sequence>
<protein>
    <submittedName>
        <fullName evidence="2">Multicomponent Na+:H+ antiporter subunit F</fullName>
    </submittedName>
</protein>
<feature type="transmembrane region" description="Helical" evidence="1">
    <location>
        <begin position="6"/>
        <end position="21"/>
    </location>
</feature>
<dbReference type="AlphaFoldDB" id="A0A1M5SRM4"/>